<dbReference type="SUPFAM" id="SSF89957">
    <property type="entry name" value="MTH1187/YkoF-like"/>
    <property type="match status" value="1"/>
</dbReference>
<organism evidence="1 2">
    <name type="scientific">Gammaproteobacteria bacterium LSUCC0057</name>
    <dbReference type="NCBI Taxonomy" id="2559237"/>
    <lineage>
        <taxon>Bacteria</taxon>
        <taxon>Pseudomonadati</taxon>
        <taxon>Pseudomonadota</taxon>
        <taxon>Gammaproteobacteria</taxon>
        <taxon>Cellvibrionales</taxon>
        <taxon>Porticoccaceae</taxon>
        <taxon>SAR92 clade</taxon>
    </lineage>
</organism>
<proteinExistence type="predicted"/>
<dbReference type="AlphaFoldDB" id="A0A4Y8UNX0"/>
<accession>A0A4Y8UNX0</accession>
<keyword evidence="2" id="KW-1185">Reference proteome</keyword>
<dbReference type="EMBL" id="SPIA01000001">
    <property type="protein sequence ID" value="TFH69384.1"/>
    <property type="molecule type" value="Genomic_DNA"/>
</dbReference>
<dbReference type="OrthoDB" id="164222at2"/>
<dbReference type="InterPro" id="IPR029756">
    <property type="entry name" value="MTH1187/YkoF-like"/>
</dbReference>
<comment type="caution">
    <text evidence="1">The sequence shown here is derived from an EMBL/GenBank/DDBJ whole genome shotgun (WGS) entry which is preliminary data.</text>
</comment>
<reference evidence="1 2" key="1">
    <citation type="submission" date="2019-03" db="EMBL/GenBank/DDBJ databases">
        <title>Draft genome of Gammaproteobacteria bacterium LSUCC0057, a member of the SAR92 clade.</title>
        <authorList>
            <person name="Lanclos V.C."/>
            <person name="Doiron C."/>
            <person name="Henson M.W."/>
            <person name="Thrash J.C."/>
        </authorList>
    </citation>
    <scope>NUCLEOTIDE SEQUENCE [LARGE SCALE GENOMIC DNA]</scope>
    <source>
        <strain evidence="1 2">LSUCC0057</strain>
    </source>
</reference>
<evidence type="ECO:0000313" key="2">
    <source>
        <dbReference type="Proteomes" id="UP000298133"/>
    </source>
</evidence>
<name>A0A4Y8UNX0_9GAMM</name>
<sequence length="75" mass="8367">MYPLREEYIAPINRFIELVNAVAGLQVVTTPTSTIVQGPTMAAMAAVQQALLQCYEEFGRAVFVVKYIPDYRALD</sequence>
<evidence type="ECO:0000313" key="1">
    <source>
        <dbReference type="EMBL" id="TFH69384.1"/>
    </source>
</evidence>
<gene>
    <name evidence="1" type="ORF">E3W66_04940</name>
</gene>
<dbReference type="Gene3D" id="3.30.70.930">
    <property type="match status" value="1"/>
</dbReference>
<protein>
    <submittedName>
        <fullName evidence="1">Uncharacterized protein</fullName>
    </submittedName>
</protein>
<dbReference type="Proteomes" id="UP000298133">
    <property type="component" value="Unassembled WGS sequence"/>
</dbReference>